<dbReference type="Pfam" id="PF17900">
    <property type="entry name" value="Peptidase_M1_N"/>
    <property type="match status" value="1"/>
</dbReference>
<dbReference type="Gene3D" id="2.60.40.1730">
    <property type="entry name" value="tricorn interacting facor f3 domain"/>
    <property type="match status" value="1"/>
</dbReference>
<feature type="chain" id="PRO_5047241599" description="Aminopeptidase" evidence="8">
    <location>
        <begin position="18"/>
        <end position="992"/>
    </location>
</feature>
<dbReference type="PANTHER" id="PTHR11533:SF299">
    <property type="entry name" value="AMINOPEPTIDASE"/>
    <property type="match status" value="1"/>
</dbReference>
<evidence type="ECO:0000256" key="5">
    <source>
        <dbReference type="ARBA" id="ARBA00022833"/>
    </source>
</evidence>
<reference evidence="12 13" key="1">
    <citation type="submission" date="2021-04" db="EMBL/GenBank/DDBJ databases">
        <authorList>
            <person name="Bliznina A."/>
        </authorList>
    </citation>
    <scope>NUCLEOTIDE SEQUENCE [LARGE SCALE GENOMIC DNA]</scope>
</reference>
<dbReference type="InterPro" id="IPR024571">
    <property type="entry name" value="ERAP1-like_C_dom"/>
</dbReference>
<organism evidence="12 13">
    <name type="scientific">Oikopleura dioica</name>
    <name type="common">Tunicate</name>
    <dbReference type="NCBI Taxonomy" id="34765"/>
    <lineage>
        <taxon>Eukaryota</taxon>
        <taxon>Metazoa</taxon>
        <taxon>Chordata</taxon>
        <taxon>Tunicata</taxon>
        <taxon>Appendicularia</taxon>
        <taxon>Copelata</taxon>
        <taxon>Oikopleuridae</taxon>
        <taxon>Oikopleura</taxon>
    </lineage>
</organism>
<evidence type="ECO:0000313" key="12">
    <source>
        <dbReference type="EMBL" id="CAG5113652.1"/>
    </source>
</evidence>
<dbReference type="PANTHER" id="PTHR11533">
    <property type="entry name" value="PROTEASE M1 ZINC METALLOPROTEASE"/>
    <property type="match status" value="1"/>
</dbReference>
<proteinExistence type="inferred from homology"/>
<keyword evidence="2 7" id="KW-0645">Protease</keyword>
<feature type="domain" description="ERAP1-like C-terminal" evidence="10">
    <location>
        <begin position="732"/>
        <end position="940"/>
    </location>
</feature>
<dbReference type="EMBL" id="OU015567">
    <property type="protein sequence ID" value="CAG5113652.1"/>
    <property type="molecule type" value="Genomic_DNA"/>
</dbReference>
<keyword evidence="7" id="KW-0031">Aminopeptidase</keyword>
<comment type="cofactor">
    <cofactor evidence="7">
        <name>Zn(2+)</name>
        <dbReference type="ChEBI" id="CHEBI:29105"/>
    </cofactor>
    <text evidence="7">Binds 1 zinc ion per subunit.</text>
</comment>
<dbReference type="InterPro" id="IPR050344">
    <property type="entry name" value="Peptidase_M1_aminopeptidases"/>
</dbReference>
<evidence type="ECO:0000256" key="8">
    <source>
        <dbReference type="SAM" id="SignalP"/>
    </source>
</evidence>
<evidence type="ECO:0000256" key="3">
    <source>
        <dbReference type="ARBA" id="ARBA00022723"/>
    </source>
</evidence>
<dbReference type="Gene3D" id="1.25.50.20">
    <property type="match status" value="1"/>
</dbReference>
<protein>
    <recommendedName>
        <fullName evidence="7">Aminopeptidase</fullName>
        <ecNumber evidence="7">3.4.11.-</ecNumber>
    </recommendedName>
</protein>
<evidence type="ECO:0000259" key="10">
    <source>
        <dbReference type="Pfam" id="PF11838"/>
    </source>
</evidence>
<evidence type="ECO:0000256" key="6">
    <source>
        <dbReference type="ARBA" id="ARBA00023049"/>
    </source>
</evidence>
<dbReference type="InterPro" id="IPR045357">
    <property type="entry name" value="Aminopeptidase_N-like_N"/>
</dbReference>
<dbReference type="InterPro" id="IPR001930">
    <property type="entry name" value="Peptidase_M1"/>
</dbReference>
<evidence type="ECO:0000259" key="11">
    <source>
        <dbReference type="Pfam" id="PF17900"/>
    </source>
</evidence>
<dbReference type="SUPFAM" id="SSF63737">
    <property type="entry name" value="Leukotriene A4 hydrolase N-terminal domain"/>
    <property type="match status" value="1"/>
</dbReference>
<dbReference type="InterPro" id="IPR027268">
    <property type="entry name" value="Peptidase_M4/M1_CTD_sf"/>
</dbReference>
<sequence>MRLFVFCLGVTLGQINLFKPFDPNDRPESRIDYEDPEYLDIVNCWRLPREQDGSMHHIPYNYTVELIQHGFYESDKVDGFFRFEGESTVLIESRTLSRFIVMHSGKNFDFTVTNVWLDGVEYDKFEQYSEKNYLIIQNDLATWPIGSFHEIKVKFNGAIRKDNSGLYETSYPDADGNVHYMAGTQMECCGARKMFPCFDEPEYKAYFDMTVHTKYPEYHAIFNTEQESVGPSPLGGDYYVTKFDRTMKMPTYLLAMVISDYDRSLVARSPETDTSVTILGPKVRLDNGEGDYGLQLAMDIIDGFSAFYGYNYADSFLPGRAKSDQVGLSDFLAGAMENWGLVTYQNFLIYILPEEQFEYNVMSVATVFGHELQHQWTGNLITCTWWDEIWINEAFADIGGYLALKWAEPTWNLENEFIVNELFRALRFDDRTSSRPLINKQNNNGGKVENPAEIMLQFDLIAYQKGGSIVRMMIYCMGEDRWQLGMQDYLQANKFSNTDGEIYFKHMQSALDSYPAVDGWDLPYDHSGATPFNKTFDGWVRQMGYPVLRAQADQNLFLVSQSRYLQTGENINEPPSSLDYKWTVPLPALDQDNKIVMNWMLSNETTVGVPKNLWFDPEGKIYAYYIIEDYQELKKQVNDIFLREEKAAIGLIPFFPKDFHNGVAKYLHSYWKTMVADMTYGSQYFHIMELTRIFTIPSLADGVQRWPMWNTLAYVFNRIVAPNGRETASYSARKMMMFSSSRKLWADYMGPLAKGAVANVFPEYRDGGSHDAKRAVRDVVDWACFHNEESCLSAAASNFAKVMSGEKTWDEININMRDLSKNYGIRAGGKKEVDFIKQEIYSGSSNEATVAIRTLSYMNAQSADLGFELFNELLGNQDSANLATALQEFARQTETRDFTISYLQEYGNVVNTWIKNGMGEVVSNLCAYIQTQDEYDEIMKIRDLIGLDDLSVEAIGQFRACEERLEQNSDFMNAYGSQIIYWLRNYDPNYPL</sequence>
<keyword evidence="8" id="KW-0732">Signal</keyword>
<dbReference type="InterPro" id="IPR014782">
    <property type="entry name" value="Peptidase_M1_dom"/>
</dbReference>
<dbReference type="Gene3D" id="2.60.40.1910">
    <property type="match status" value="1"/>
</dbReference>
<dbReference type="PRINTS" id="PR00756">
    <property type="entry name" value="ALADIPTASE"/>
</dbReference>
<dbReference type="Pfam" id="PF01433">
    <property type="entry name" value="Peptidase_M1"/>
    <property type="match status" value="1"/>
</dbReference>
<feature type="domain" description="Aminopeptidase N-like N-terminal" evidence="11">
    <location>
        <begin position="81"/>
        <end position="253"/>
    </location>
</feature>
<dbReference type="EC" id="3.4.11.-" evidence="7"/>
<dbReference type="InterPro" id="IPR034016">
    <property type="entry name" value="M1_APN-typ"/>
</dbReference>
<evidence type="ECO:0000256" key="7">
    <source>
        <dbReference type="RuleBase" id="RU364040"/>
    </source>
</evidence>
<evidence type="ECO:0000313" key="13">
    <source>
        <dbReference type="Proteomes" id="UP001158576"/>
    </source>
</evidence>
<evidence type="ECO:0000259" key="9">
    <source>
        <dbReference type="Pfam" id="PF01433"/>
    </source>
</evidence>
<feature type="domain" description="Peptidase M1 membrane alanine aminopeptidase" evidence="9">
    <location>
        <begin position="293"/>
        <end position="511"/>
    </location>
</feature>
<keyword evidence="3 7" id="KW-0479">Metal-binding</keyword>
<feature type="signal peptide" evidence="8">
    <location>
        <begin position="1"/>
        <end position="17"/>
    </location>
</feature>
<keyword evidence="4 7" id="KW-0378">Hydrolase</keyword>
<dbReference type="InterPro" id="IPR042097">
    <property type="entry name" value="Aminopeptidase_N-like_N_sf"/>
</dbReference>
<keyword evidence="5 7" id="KW-0862">Zinc</keyword>
<dbReference type="Proteomes" id="UP001158576">
    <property type="component" value="Chromosome 2"/>
</dbReference>
<keyword evidence="6 7" id="KW-0482">Metalloprotease</keyword>
<dbReference type="Gene3D" id="1.10.390.10">
    <property type="entry name" value="Neutral Protease Domain 2"/>
    <property type="match status" value="1"/>
</dbReference>
<dbReference type="Pfam" id="PF11838">
    <property type="entry name" value="ERAP1_C"/>
    <property type="match status" value="1"/>
</dbReference>
<name>A0ABN7TBS6_OIKDI</name>
<evidence type="ECO:0000256" key="4">
    <source>
        <dbReference type="ARBA" id="ARBA00022801"/>
    </source>
</evidence>
<accession>A0ABN7TBS6</accession>
<evidence type="ECO:0000256" key="1">
    <source>
        <dbReference type="ARBA" id="ARBA00010136"/>
    </source>
</evidence>
<dbReference type="CDD" id="cd09601">
    <property type="entry name" value="M1_APN-Q_like"/>
    <property type="match status" value="1"/>
</dbReference>
<comment type="similarity">
    <text evidence="1 7">Belongs to the peptidase M1 family.</text>
</comment>
<gene>
    <name evidence="12" type="ORF">OKIOD_LOCUS16507</name>
</gene>
<dbReference type="SUPFAM" id="SSF55486">
    <property type="entry name" value="Metalloproteases ('zincins'), catalytic domain"/>
    <property type="match status" value="1"/>
</dbReference>
<keyword evidence="13" id="KW-1185">Reference proteome</keyword>
<evidence type="ECO:0000256" key="2">
    <source>
        <dbReference type="ARBA" id="ARBA00022670"/>
    </source>
</evidence>